<gene>
    <name evidence="2" type="ORF">CBR_g3121</name>
</gene>
<feature type="region of interest" description="Disordered" evidence="1">
    <location>
        <begin position="187"/>
        <end position="206"/>
    </location>
</feature>
<feature type="compositionally biased region" description="Basic residues" evidence="1">
    <location>
        <begin position="499"/>
        <end position="508"/>
    </location>
</feature>
<feature type="region of interest" description="Disordered" evidence="1">
    <location>
        <begin position="532"/>
        <end position="585"/>
    </location>
</feature>
<feature type="compositionally biased region" description="Basic and acidic residues" evidence="1">
    <location>
        <begin position="30"/>
        <end position="42"/>
    </location>
</feature>
<feature type="region of interest" description="Disordered" evidence="1">
    <location>
        <begin position="1"/>
        <end position="71"/>
    </location>
</feature>
<reference evidence="2 3" key="1">
    <citation type="journal article" date="2018" name="Cell">
        <title>The Chara Genome: Secondary Complexity and Implications for Plant Terrestrialization.</title>
        <authorList>
            <person name="Nishiyama T."/>
            <person name="Sakayama H."/>
            <person name="Vries J.D."/>
            <person name="Buschmann H."/>
            <person name="Saint-Marcoux D."/>
            <person name="Ullrich K.K."/>
            <person name="Haas F.B."/>
            <person name="Vanderstraeten L."/>
            <person name="Becker D."/>
            <person name="Lang D."/>
            <person name="Vosolsobe S."/>
            <person name="Rombauts S."/>
            <person name="Wilhelmsson P.K.I."/>
            <person name="Janitza P."/>
            <person name="Kern R."/>
            <person name="Heyl A."/>
            <person name="Rumpler F."/>
            <person name="Villalobos L.I.A.C."/>
            <person name="Clay J.M."/>
            <person name="Skokan R."/>
            <person name="Toyoda A."/>
            <person name="Suzuki Y."/>
            <person name="Kagoshima H."/>
            <person name="Schijlen E."/>
            <person name="Tajeshwar N."/>
            <person name="Catarino B."/>
            <person name="Hetherington A.J."/>
            <person name="Saltykova A."/>
            <person name="Bonnot C."/>
            <person name="Breuninger H."/>
            <person name="Symeonidi A."/>
            <person name="Radhakrishnan G.V."/>
            <person name="Van Nieuwerburgh F."/>
            <person name="Deforce D."/>
            <person name="Chang C."/>
            <person name="Karol K.G."/>
            <person name="Hedrich R."/>
            <person name="Ulvskov P."/>
            <person name="Glockner G."/>
            <person name="Delwiche C.F."/>
            <person name="Petrasek J."/>
            <person name="Van de Peer Y."/>
            <person name="Friml J."/>
            <person name="Beilby M."/>
            <person name="Dolan L."/>
            <person name="Kohara Y."/>
            <person name="Sugano S."/>
            <person name="Fujiyama A."/>
            <person name="Delaux P.-M."/>
            <person name="Quint M."/>
            <person name="TheiBen G."/>
            <person name="Hagemann M."/>
            <person name="Harholt J."/>
            <person name="Dunand C."/>
            <person name="Zachgo S."/>
            <person name="Langdale J."/>
            <person name="Maumus F."/>
            <person name="Straeten D.V.D."/>
            <person name="Gould S.B."/>
            <person name="Rensing S.A."/>
        </authorList>
    </citation>
    <scope>NUCLEOTIDE SEQUENCE [LARGE SCALE GENOMIC DNA]</scope>
    <source>
        <strain evidence="2 3">S276</strain>
    </source>
</reference>
<proteinExistence type="predicted"/>
<feature type="region of interest" description="Disordered" evidence="1">
    <location>
        <begin position="105"/>
        <end position="176"/>
    </location>
</feature>
<feature type="compositionally biased region" description="Basic and acidic residues" evidence="1">
    <location>
        <begin position="12"/>
        <end position="22"/>
    </location>
</feature>
<dbReference type="AlphaFoldDB" id="A0A388KEZ7"/>
<dbReference type="EMBL" id="BFEA01000102">
    <property type="protein sequence ID" value="GBG68576.1"/>
    <property type="molecule type" value="Genomic_DNA"/>
</dbReference>
<name>A0A388KEZ7_CHABU</name>
<feature type="compositionally biased region" description="Basic and acidic residues" evidence="1">
    <location>
        <begin position="440"/>
        <end position="450"/>
    </location>
</feature>
<dbReference type="Gramene" id="GBG68576">
    <property type="protein sequence ID" value="GBG68576"/>
    <property type="gene ID" value="CBR_g3121"/>
</dbReference>
<evidence type="ECO:0000313" key="3">
    <source>
        <dbReference type="Proteomes" id="UP000265515"/>
    </source>
</evidence>
<feature type="compositionally biased region" description="Basic and acidic residues" evidence="1">
    <location>
        <begin position="114"/>
        <end position="124"/>
    </location>
</feature>
<comment type="caution">
    <text evidence="2">The sequence shown here is derived from an EMBL/GenBank/DDBJ whole genome shotgun (WGS) entry which is preliminary data.</text>
</comment>
<feature type="compositionally biased region" description="Gly residues" evidence="1">
    <location>
        <begin position="1"/>
        <end position="11"/>
    </location>
</feature>
<feature type="region of interest" description="Disordered" evidence="1">
    <location>
        <begin position="412"/>
        <end position="512"/>
    </location>
</feature>
<protein>
    <submittedName>
        <fullName evidence="2">Uncharacterized protein</fullName>
    </submittedName>
</protein>
<accession>A0A388KEZ7</accession>
<evidence type="ECO:0000256" key="1">
    <source>
        <dbReference type="SAM" id="MobiDB-lite"/>
    </source>
</evidence>
<sequence length="595" mass="63246">MVGGGGDSDGGGDGKSRGRGGDGEVWIGRDMARGQEREDGQGRKQGRMNVWGVGDRLGRDGQEGRNLARGAGMPDWDGRAMTRWKWRIVEAGAWNGMDVARRRCKKNSHGGESGSERMVGKGGEETETGGGQYHGRWGGKSRGGRGGRSAGEEGWSEVGETVTGAETGESRDRGGEGEVWIGRDMARGQERADGQDRERGRMNREKGERSGSCYELGLEVACRMSSESLFCEHGMEVACRMSSTLLCCRGRICQCLQSKAFVALPHRVSLLIRGPKGSRRADKLHVLALALSSIVVRSSLRPFGWITSQRILTLVTELPLPLVAPVFVLPSCSVSSPPQSRLWLTPSSCRPYVTPAHGPPSPSLNPSTFLRGNPLCAVAGTIVVASLSRCVREAAPSRPVLRNGLSVEAGAEVSGGGGELAGECQGRSGRGIPRGGGRRRGGDRPAEAEPRWPPSEEEVGGGREEMVGGGGGEVGEGGEDMAGGGGGEVGGGGGEVGTGRRRGGRRRRGDCGRWRRGDCGRWRRGDGWRRWKGGGRRRKVGAGGGVEVGRWEGPWTSVQGKRRPATGPISNGRADPGRPQSYQPDGLDFRVILRL</sequence>
<feature type="compositionally biased region" description="Gly residues" evidence="1">
    <location>
        <begin position="467"/>
        <end position="497"/>
    </location>
</feature>
<dbReference type="Proteomes" id="UP000265515">
    <property type="component" value="Unassembled WGS sequence"/>
</dbReference>
<keyword evidence="3" id="KW-1185">Reference proteome</keyword>
<evidence type="ECO:0000313" key="2">
    <source>
        <dbReference type="EMBL" id="GBG68576.1"/>
    </source>
</evidence>
<organism evidence="2 3">
    <name type="scientific">Chara braunii</name>
    <name type="common">Braun's stonewort</name>
    <dbReference type="NCBI Taxonomy" id="69332"/>
    <lineage>
        <taxon>Eukaryota</taxon>
        <taxon>Viridiplantae</taxon>
        <taxon>Streptophyta</taxon>
        <taxon>Charophyceae</taxon>
        <taxon>Charales</taxon>
        <taxon>Characeae</taxon>
        <taxon>Chara</taxon>
    </lineage>
</organism>